<gene>
    <name evidence="1" type="ORF">HMPREF6485_2359</name>
</gene>
<evidence type="ECO:0000313" key="1">
    <source>
        <dbReference type="EMBL" id="EFU29674.1"/>
    </source>
</evidence>
<reference evidence="1 2" key="1">
    <citation type="submission" date="2010-10" db="EMBL/GenBank/DDBJ databases">
        <authorList>
            <person name="Muzny D."/>
            <person name="Qin X."/>
            <person name="Deng J."/>
            <person name="Jiang H."/>
            <person name="Liu Y."/>
            <person name="Qu J."/>
            <person name="Song X.-Z."/>
            <person name="Zhang L."/>
            <person name="Thornton R."/>
            <person name="Coyle M."/>
            <person name="Francisco L."/>
            <person name="Jackson L."/>
            <person name="Javaid M."/>
            <person name="Korchina V."/>
            <person name="Kovar C."/>
            <person name="Mata R."/>
            <person name="Mathew T."/>
            <person name="Ngo R."/>
            <person name="Nguyen L."/>
            <person name="Nguyen N."/>
            <person name="Okwuonu G."/>
            <person name="Ongeri F."/>
            <person name="Pham C."/>
            <person name="Simmons D."/>
            <person name="Wilczek-Boney K."/>
            <person name="Hale W."/>
            <person name="Jakkamsetti A."/>
            <person name="Pham P."/>
            <person name="Ruth R."/>
            <person name="San Lucas F."/>
            <person name="Warren J."/>
            <person name="Zhang J."/>
            <person name="Zhao Z."/>
            <person name="Zhou C."/>
            <person name="Zhu D."/>
            <person name="Lee S."/>
            <person name="Bess C."/>
            <person name="Blankenburg K."/>
            <person name="Forbes L."/>
            <person name="Fu Q."/>
            <person name="Gubbala S."/>
            <person name="Hirani K."/>
            <person name="Jayaseelan J.C."/>
            <person name="Lara F."/>
            <person name="Munidasa M."/>
            <person name="Palculict T."/>
            <person name="Patil S."/>
            <person name="Pu L.-L."/>
            <person name="Saada N."/>
            <person name="Tang L."/>
            <person name="Weissenberger G."/>
            <person name="Zhu Y."/>
            <person name="Hemphill L."/>
            <person name="Shang Y."/>
            <person name="Youmans B."/>
            <person name="Ayvaz T."/>
            <person name="Ross M."/>
            <person name="Santibanez J."/>
            <person name="Aqrawi P."/>
            <person name="Gross S."/>
            <person name="Joshi V."/>
            <person name="Fowler G."/>
            <person name="Nazareth L."/>
            <person name="Reid J."/>
            <person name="Worley K."/>
            <person name="Petrosino J."/>
            <person name="Highlander S."/>
            <person name="Gibbs R."/>
        </authorList>
    </citation>
    <scope>NUCLEOTIDE SEQUENCE [LARGE SCALE GENOMIC DNA]</scope>
    <source>
        <strain evidence="1 2">ATCC 33574</strain>
    </source>
</reference>
<name>E6K9R5_9BACT</name>
<comment type="caution">
    <text evidence="1">The sequence shown here is derived from an EMBL/GenBank/DDBJ whole genome shotgun (WGS) entry which is preliminary data.</text>
</comment>
<evidence type="ECO:0000313" key="2">
    <source>
        <dbReference type="Proteomes" id="UP000003112"/>
    </source>
</evidence>
<dbReference type="STRING" id="873513.HMPREF6485_2359"/>
<organism evidence="1 2">
    <name type="scientific">Segatella buccae ATCC 33574</name>
    <dbReference type="NCBI Taxonomy" id="873513"/>
    <lineage>
        <taxon>Bacteria</taxon>
        <taxon>Pseudomonadati</taxon>
        <taxon>Bacteroidota</taxon>
        <taxon>Bacteroidia</taxon>
        <taxon>Bacteroidales</taxon>
        <taxon>Prevotellaceae</taxon>
        <taxon>Segatella</taxon>
    </lineage>
</organism>
<dbReference type="AlphaFoldDB" id="E6K9R5"/>
<protein>
    <submittedName>
        <fullName evidence="1">Uncharacterized protein</fullName>
    </submittedName>
</protein>
<dbReference type="Proteomes" id="UP000003112">
    <property type="component" value="Unassembled WGS sequence"/>
</dbReference>
<accession>E6K9R5</accession>
<dbReference type="HOGENOM" id="CLU_3171552_0_0_10"/>
<sequence length="47" mass="5590">MPRSRLFLSLEILQCREHGNKNNIIRSNDKTIKRKKPPDNVGRLVFR</sequence>
<proteinExistence type="predicted"/>
<dbReference type="EMBL" id="AEPD01000040">
    <property type="protein sequence ID" value="EFU29674.1"/>
    <property type="molecule type" value="Genomic_DNA"/>
</dbReference>
<keyword evidence="2" id="KW-1185">Reference proteome</keyword>